<dbReference type="InterPro" id="IPR004252">
    <property type="entry name" value="Probable_transposase_24"/>
</dbReference>
<keyword evidence="2" id="KW-1185">Reference proteome</keyword>
<reference evidence="1 2" key="1">
    <citation type="journal article" date="2024" name="G3 (Bethesda)">
        <title>Genome assembly of Hibiscus sabdariffa L. provides insights into metabolisms of medicinal natural products.</title>
        <authorList>
            <person name="Kim T."/>
        </authorList>
    </citation>
    <scope>NUCLEOTIDE SEQUENCE [LARGE SCALE GENOMIC DNA]</scope>
    <source>
        <strain evidence="1">TK-2024</strain>
        <tissue evidence="1">Old leaves</tissue>
    </source>
</reference>
<evidence type="ECO:0000313" key="1">
    <source>
        <dbReference type="EMBL" id="KAK9007141.1"/>
    </source>
</evidence>
<gene>
    <name evidence="1" type="ORF">V6N11_050974</name>
</gene>
<organism evidence="1 2">
    <name type="scientific">Hibiscus sabdariffa</name>
    <name type="common">roselle</name>
    <dbReference type="NCBI Taxonomy" id="183260"/>
    <lineage>
        <taxon>Eukaryota</taxon>
        <taxon>Viridiplantae</taxon>
        <taxon>Streptophyta</taxon>
        <taxon>Embryophyta</taxon>
        <taxon>Tracheophyta</taxon>
        <taxon>Spermatophyta</taxon>
        <taxon>Magnoliopsida</taxon>
        <taxon>eudicotyledons</taxon>
        <taxon>Gunneridae</taxon>
        <taxon>Pentapetalae</taxon>
        <taxon>rosids</taxon>
        <taxon>malvids</taxon>
        <taxon>Malvales</taxon>
        <taxon>Malvaceae</taxon>
        <taxon>Malvoideae</taxon>
        <taxon>Hibiscus</taxon>
    </lineage>
</organism>
<sequence>MNKSKRVRVTPSTSVDLNRKKKSKYNINGESMNNQVTAKRGRGVARGFEVKRRLKQNGKIKGVKIEKGLHLPVGDDEHLLKMEVGITTRNFVPTNVFYWKDVKDEDKAPMFQKIQDEFDISLDDPHTKKVIDKMMARRFMTFKHKCHKHFKKFTSSEEAQANPPSDVKIDDWKNMCKHFESDKFQGQSKANKNNREQMRIPHTSGSKSFVHRIYELENNQENIENHSEESNVEPIEHDEPVEIKLYYDAHHKKDGTWVNQQAEENYEKMRTILSEEIEEGIEVNGRQILEKVLNSKYGYTRGLGYGVKKRSSKELELQSALDAERVGNEKRTQELVVQLQSQNEKNSRPKCNNQ</sequence>
<name>A0ABR2R2H9_9ROSI</name>
<dbReference type="PANTHER" id="PTHR33499:SF11">
    <property type="entry name" value="NO APICAL MERISTEM-ASSOCIATED C-TERMINAL DOMAIN-CONTAINING PROTEIN"/>
    <property type="match status" value="1"/>
</dbReference>
<evidence type="ECO:0000313" key="2">
    <source>
        <dbReference type="Proteomes" id="UP001396334"/>
    </source>
</evidence>
<protein>
    <submittedName>
        <fullName evidence="1">Uncharacterized protein</fullName>
    </submittedName>
</protein>
<dbReference type="Pfam" id="PF03004">
    <property type="entry name" value="Transposase_24"/>
    <property type="match status" value="1"/>
</dbReference>
<comment type="caution">
    <text evidence="1">The sequence shown here is derived from an EMBL/GenBank/DDBJ whole genome shotgun (WGS) entry which is preliminary data.</text>
</comment>
<dbReference type="EMBL" id="JBBPBN010000027">
    <property type="protein sequence ID" value="KAK9007141.1"/>
    <property type="molecule type" value="Genomic_DNA"/>
</dbReference>
<proteinExistence type="predicted"/>
<accession>A0ABR2R2H9</accession>
<dbReference type="Proteomes" id="UP001396334">
    <property type="component" value="Unassembled WGS sequence"/>
</dbReference>
<dbReference type="PANTHER" id="PTHR33499">
    <property type="entry name" value="OS12G0282400 PROTEIN-RELATED"/>
    <property type="match status" value="1"/>
</dbReference>